<organism evidence="7 8">
    <name type="scientific">Skermanella aerolata</name>
    <dbReference type="NCBI Taxonomy" id="393310"/>
    <lineage>
        <taxon>Bacteria</taxon>
        <taxon>Pseudomonadati</taxon>
        <taxon>Pseudomonadota</taxon>
        <taxon>Alphaproteobacteria</taxon>
        <taxon>Rhodospirillales</taxon>
        <taxon>Azospirillaceae</taxon>
        <taxon>Skermanella</taxon>
    </lineage>
</organism>
<dbReference type="Gene3D" id="3.20.20.140">
    <property type="entry name" value="Metal-dependent hydrolases"/>
    <property type="match status" value="1"/>
</dbReference>
<dbReference type="GO" id="GO:0046872">
    <property type="term" value="F:metal ion binding"/>
    <property type="evidence" value="ECO:0007669"/>
    <property type="project" value="UniProtKB-KW"/>
</dbReference>
<dbReference type="EMBL" id="BJYZ01000018">
    <property type="protein sequence ID" value="GEO39742.1"/>
    <property type="molecule type" value="Genomic_DNA"/>
</dbReference>
<keyword evidence="3" id="KW-0378">Hydrolase</keyword>
<evidence type="ECO:0000256" key="3">
    <source>
        <dbReference type="ARBA" id="ARBA00022801"/>
    </source>
</evidence>
<dbReference type="InterPro" id="IPR010252">
    <property type="entry name" value="HutF"/>
</dbReference>
<dbReference type="NCBIfam" id="NF006684">
    <property type="entry name" value="PRK09229.1-5"/>
    <property type="match status" value="1"/>
</dbReference>
<dbReference type="CDD" id="cd01313">
    <property type="entry name" value="Met_dep_hydrolase_E"/>
    <property type="match status" value="1"/>
</dbReference>
<evidence type="ECO:0000256" key="4">
    <source>
        <dbReference type="ARBA" id="ARBA00022833"/>
    </source>
</evidence>
<dbReference type="NCBIfam" id="NF006683">
    <property type="entry name" value="PRK09229.1-4"/>
    <property type="match status" value="1"/>
</dbReference>
<dbReference type="SUPFAM" id="SSF51338">
    <property type="entry name" value="Composite domain of metallo-dependent hydrolases"/>
    <property type="match status" value="1"/>
</dbReference>
<reference evidence="7 8" key="1">
    <citation type="submission" date="2019-07" db="EMBL/GenBank/DDBJ databases">
        <title>Whole genome shotgun sequence of Skermanella aerolata NBRC 106429.</title>
        <authorList>
            <person name="Hosoyama A."/>
            <person name="Uohara A."/>
            <person name="Ohji S."/>
            <person name="Ichikawa N."/>
        </authorList>
    </citation>
    <scope>NUCLEOTIDE SEQUENCE [LARGE SCALE GENOMIC DNA]</scope>
    <source>
        <strain evidence="7 8">NBRC 106429</strain>
    </source>
</reference>
<sequence length="451" mass="48037">MEFFAGNALLANGWARDVVFKVDASGVISGITADASPGEAQRLGHVVVPGMANLHSHAFQRAMAGLAEQRGDNADSFWTWRQTMYGFLDRLTPDDVEAIAALVCSEMLEAGFTTLGEFHYLHHDPHGRPYDDSAEMAGRIVAAAAATSISLTLLPVFYAHGGFGGLPPAPGQRRFINDINGFARLMESAGRHLTHHPNARIGIAPHSLRAVTVEEIGEILPLAADGPVHIHVAEQTAEVDDCVAWSGRRPVEYLLDSLPVDDRWCAIHATHMTPSETEALARSGAVAGLCPETEANLGDGIFDAPRYLAASGRFGIGSDSHIHIGLAEELRLLEYGQRLTSRSRNILCAPGAATGDSLFRAAVSGGAQALGQPVDGLKPGQRADFVVLDETHPSLAGRPPERMIDGWIFAGDKSCVRDVHVAGRRVVAEGRHIARGRIRTAYAKALGAAAG</sequence>
<name>A0A512DTE7_9PROT</name>
<dbReference type="PANTHER" id="PTHR11271">
    <property type="entry name" value="GUANINE DEAMINASE"/>
    <property type="match status" value="1"/>
</dbReference>
<dbReference type="GO" id="GO:0005829">
    <property type="term" value="C:cytosol"/>
    <property type="evidence" value="ECO:0007669"/>
    <property type="project" value="TreeGrafter"/>
</dbReference>
<dbReference type="Pfam" id="PF01979">
    <property type="entry name" value="Amidohydro_1"/>
    <property type="match status" value="1"/>
</dbReference>
<dbReference type="SUPFAM" id="SSF51556">
    <property type="entry name" value="Metallo-dependent hydrolases"/>
    <property type="match status" value="1"/>
</dbReference>
<proteinExistence type="predicted"/>
<dbReference type="InterPro" id="IPR006680">
    <property type="entry name" value="Amidohydro-rel"/>
</dbReference>
<comment type="cofactor">
    <cofactor evidence="1">
        <name>Zn(2+)</name>
        <dbReference type="ChEBI" id="CHEBI:29105"/>
    </cofactor>
</comment>
<keyword evidence="2" id="KW-0479">Metal-binding</keyword>
<evidence type="ECO:0000256" key="2">
    <source>
        <dbReference type="ARBA" id="ARBA00022723"/>
    </source>
</evidence>
<evidence type="ECO:0000259" key="6">
    <source>
        <dbReference type="Pfam" id="PF22429"/>
    </source>
</evidence>
<dbReference type="Gene3D" id="2.30.40.10">
    <property type="entry name" value="Urease, subunit C, domain 1"/>
    <property type="match status" value="1"/>
</dbReference>
<dbReference type="GO" id="GO:0019239">
    <property type="term" value="F:deaminase activity"/>
    <property type="evidence" value="ECO:0007669"/>
    <property type="project" value="TreeGrafter"/>
</dbReference>
<dbReference type="Proteomes" id="UP000321523">
    <property type="component" value="Unassembled WGS sequence"/>
</dbReference>
<dbReference type="NCBIfam" id="TIGR02022">
    <property type="entry name" value="hutF"/>
    <property type="match status" value="1"/>
</dbReference>
<feature type="domain" description="Formimidoylglutamate deiminase N-terminal" evidence="6">
    <location>
        <begin position="4"/>
        <end position="43"/>
    </location>
</feature>
<dbReference type="Pfam" id="PF22429">
    <property type="entry name" value="HutF_N"/>
    <property type="match status" value="1"/>
</dbReference>
<keyword evidence="4" id="KW-0862">Zinc</keyword>
<dbReference type="InterPro" id="IPR051607">
    <property type="entry name" value="Metallo-dep_hydrolases"/>
</dbReference>
<dbReference type="InterPro" id="IPR011059">
    <property type="entry name" value="Metal-dep_hydrolase_composite"/>
</dbReference>
<protein>
    <submittedName>
        <fullName evidence="7">Formimidoylglutamate deiminase</fullName>
    </submittedName>
</protein>
<dbReference type="InterPro" id="IPR055156">
    <property type="entry name" value="HutF-like_N"/>
</dbReference>
<dbReference type="NCBIfam" id="NF006681">
    <property type="entry name" value="PRK09229.1-2"/>
    <property type="match status" value="1"/>
</dbReference>
<evidence type="ECO:0000259" key="5">
    <source>
        <dbReference type="Pfam" id="PF01979"/>
    </source>
</evidence>
<evidence type="ECO:0000313" key="8">
    <source>
        <dbReference type="Proteomes" id="UP000321523"/>
    </source>
</evidence>
<gene>
    <name evidence="7" type="ORF">SAE02_38900</name>
</gene>
<accession>A0A512DTE7</accession>
<dbReference type="RefSeq" id="WP_044430264.1">
    <property type="nucleotide sequence ID" value="NZ_BJYZ01000018.1"/>
</dbReference>
<dbReference type="AlphaFoldDB" id="A0A512DTE7"/>
<dbReference type="PANTHER" id="PTHR11271:SF48">
    <property type="entry name" value="AMIDOHYDROLASE-RELATED DOMAIN-CONTAINING PROTEIN"/>
    <property type="match status" value="1"/>
</dbReference>
<dbReference type="OrthoDB" id="9796020at2"/>
<evidence type="ECO:0000256" key="1">
    <source>
        <dbReference type="ARBA" id="ARBA00001947"/>
    </source>
</evidence>
<comment type="caution">
    <text evidence="7">The sequence shown here is derived from an EMBL/GenBank/DDBJ whole genome shotgun (WGS) entry which is preliminary data.</text>
</comment>
<feature type="domain" description="Amidohydrolase-related" evidence="5">
    <location>
        <begin position="46"/>
        <end position="426"/>
    </location>
</feature>
<evidence type="ECO:0000313" key="7">
    <source>
        <dbReference type="EMBL" id="GEO39742.1"/>
    </source>
</evidence>
<keyword evidence="8" id="KW-1185">Reference proteome</keyword>
<dbReference type="InterPro" id="IPR032466">
    <property type="entry name" value="Metal_Hydrolase"/>
</dbReference>